<keyword evidence="3" id="KW-1185">Reference proteome</keyword>
<protein>
    <recommendedName>
        <fullName evidence="4">AbrB/MazE/SpoVT family DNA-binding domain-containing protein</fullName>
    </recommendedName>
</protein>
<evidence type="ECO:0008006" key="4">
    <source>
        <dbReference type="Google" id="ProtNLM"/>
    </source>
</evidence>
<evidence type="ECO:0000313" key="3">
    <source>
        <dbReference type="Proteomes" id="UP001593833"/>
    </source>
</evidence>
<evidence type="ECO:0000313" key="2">
    <source>
        <dbReference type="EMBL" id="MFC1572446.1"/>
    </source>
</evidence>
<name>A0ABV6YK00_UNCEI</name>
<accession>A0ABV6YK00</accession>
<gene>
    <name evidence="2" type="ORF">ACFL6M_02495</name>
</gene>
<evidence type="ECO:0000256" key="1">
    <source>
        <dbReference type="SAM" id="MobiDB-lite"/>
    </source>
</evidence>
<reference evidence="2 3" key="1">
    <citation type="submission" date="2024-09" db="EMBL/GenBank/DDBJ databases">
        <authorList>
            <person name="D'Angelo T."/>
        </authorList>
    </citation>
    <scope>NUCLEOTIDE SEQUENCE [LARGE SCALE GENOMIC DNA]</scope>
    <source>
        <strain evidence="2">SAG AM-320-E07</strain>
    </source>
</reference>
<comment type="caution">
    <text evidence="2">The sequence shown here is derived from an EMBL/GenBank/DDBJ whole genome shotgun (WGS) entry which is preliminary data.</text>
</comment>
<dbReference type="Proteomes" id="UP001593833">
    <property type="component" value="Unassembled WGS sequence"/>
</dbReference>
<feature type="region of interest" description="Disordered" evidence="1">
    <location>
        <begin position="1"/>
        <end position="20"/>
    </location>
</feature>
<sequence>MLLASTRAANDGLSEGAVSNGERRDGFIALPKELREREIEITMEDGRIFYDCSDASDASQEILDRMKHYQAELRGILQQHSLAWMQGAEY</sequence>
<organism evidence="2 3">
    <name type="scientific">Eiseniibacteriota bacterium</name>
    <dbReference type="NCBI Taxonomy" id="2212470"/>
    <lineage>
        <taxon>Bacteria</taxon>
        <taxon>Candidatus Eiseniibacteriota</taxon>
    </lineage>
</organism>
<proteinExistence type="predicted"/>
<dbReference type="EMBL" id="JBHPKH010000016">
    <property type="protein sequence ID" value="MFC1572446.1"/>
    <property type="molecule type" value="Genomic_DNA"/>
</dbReference>